<dbReference type="EMBL" id="PFUO01000095">
    <property type="protein sequence ID" value="PJB16658.1"/>
    <property type="molecule type" value="Genomic_DNA"/>
</dbReference>
<keyword evidence="8 11" id="KW-0346">Stress response</keyword>
<accession>A0A2M8AGB5</accession>
<dbReference type="PRINTS" id="PR01874">
    <property type="entry name" value="DNAREPAIRADA"/>
</dbReference>
<dbReference type="PANTHER" id="PTHR32472">
    <property type="entry name" value="DNA REPAIR PROTEIN RADA"/>
    <property type="match status" value="1"/>
</dbReference>
<organism evidence="15 16">
    <name type="scientific">Candidatus Falkowbacteria bacterium CG_4_9_14_3_um_filter_38_19</name>
    <dbReference type="NCBI Taxonomy" id="1974559"/>
    <lineage>
        <taxon>Bacteria</taxon>
        <taxon>Candidatus Falkowiibacteriota</taxon>
    </lineage>
</organism>
<dbReference type="GO" id="GO:0000725">
    <property type="term" value="P:recombinational repair"/>
    <property type="evidence" value="ECO:0007669"/>
    <property type="project" value="UniProtKB-UniRule"/>
</dbReference>
<evidence type="ECO:0000259" key="14">
    <source>
        <dbReference type="PROSITE" id="PS50162"/>
    </source>
</evidence>
<evidence type="ECO:0000256" key="12">
    <source>
        <dbReference type="NCBIfam" id="TIGR00416"/>
    </source>
</evidence>
<reference evidence="16" key="1">
    <citation type="submission" date="2017-09" db="EMBL/GenBank/DDBJ databases">
        <title>Depth-based differentiation of microbial function through sediment-hosted aquifers and enrichment of novel symbionts in the deep terrestrial subsurface.</title>
        <authorList>
            <person name="Probst A.J."/>
            <person name="Ladd B."/>
            <person name="Jarett J.K."/>
            <person name="Geller-Mcgrath D.E."/>
            <person name="Sieber C.M.K."/>
            <person name="Emerson J.B."/>
            <person name="Anantharaman K."/>
            <person name="Thomas B.C."/>
            <person name="Malmstrom R."/>
            <person name="Stieglmeier M."/>
            <person name="Klingl A."/>
            <person name="Woyke T."/>
            <person name="Ryan C.M."/>
            <person name="Banfield J.F."/>
        </authorList>
    </citation>
    <scope>NUCLEOTIDE SEQUENCE [LARGE SCALE GENOMIC DNA]</scope>
</reference>
<keyword evidence="7 11" id="KW-0067">ATP-binding</keyword>
<keyword evidence="5" id="KW-0378">Hydrolase</keyword>
<dbReference type="Gene3D" id="3.40.50.300">
    <property type="entry name" value="P-loop containing nucleotide triphosphate hydrolases"/>
    <property type="match status" value="1"/>
</dbReference>
<evidence type="ECO:0000313" key="16">
    <source>
        <dbReference type="Proteomes" id="UP000230611"/>
    </source>
</evidence>
<protein>
    <recommendedName>
        <fullName evidence="11 12">DNA repair protein RadA</fullName>
    </recommendedName>
</protein>
<comment type="domain">
    <text evidence="11">The middle region has homology to RecA with ATPase motifs including the RadA KNRFG motif, while the C-terminus is homologous to Lon protease.</text>
</comment>
<keyword evidence="6 13" id="KW-0862">Zinc</keyword>
<evidence type="ECO:0000256" key="13">
    <source>
        <dbReference type="RuleBase" id="RU003555"/>
    </source>
</evidence>
<dbReference type="InterPro" id="IPR020588">
    <property type="entry name" value="RecA_ATP-bd"/>
</dbReference>
<keyword evidence="1 11" id="KW-0479">Metal-binding</keyword>
<dbReference type="GO" id="GO:0005829">
    <property type="term" value="C:cytosol"/>
    <property type="evidence" value="ECO:0007669"/>
    <property type="project" value="TreeGrafter"/>
</dbReference>
<dbReference type="GO" id="GO:0003684">
    <property type="term" value="F:damaged DNA binding"/>
    <property type="evidence" value="ECO:0007669"/>
    <property type="project" value="InterPro"/>
</dbReference>
<evidence type="ECO:0000256" key="10">
    <source>
        <dbReference type="ARBA" id="ARBA00023204"/>
    </source>
</evidence>
<feature type="region of interest" description="Lon-protease-like" evidence="11">
    <location>
        <begin position="350"/>
        <end position="448"/>
    </location>
</feature>
<keyword evidence="9 11" id="KW-0238">DNA-binding</keyword>
<dbReference type="PROSITE" id="PS50162">
    <property type="entry name" value="RECA_2"/>
    <property type="match status" value="1"/>
</dbReference>
<evidence type="ECO:0000256" key="2">
    <source>
        <dbReference type="ARBA" id="ARBA00022741"/>
    </source>
</evidence>
<evidence type="ECO:0000256" key="9">
    <source>
        <dbReference type="ARBA" id="ARBA00023125"/>
    </source>
</evidence>
<comment type="function">
    <text evidence="13">DNA-dependent ATPase involved in processing of recombination intermediates, plays a role in repairing DNA breaks. Stimulates the branch migration of RecA-mediated strand transfer reactions, allowing the 3' invading strand to extend heteroduplex DNA faster. Binds ssDNA in the presence of ADP but not other nucleotides, has ATPase activity that is stimulated by ssDNA and various branched DNA structures, but inhibited by SSB. Does not have RecA's homology-searching function.</text>
</comment>
<evidence type="ECO:0000256" key="5">
    <source>
        <dbReference type="ARBA" id="ARBA00022801"/>
    </source>
</evidence>
<keyword evidence="4 13" id="KW-0863">Zinc-finger</keyword>
<dbReference type="InterPro" id="IPR027417">
    <property type="entry name" value="P-loop_NTPase"/>
</dbReference>
<feature type="binding site" evidence="11">
    <location>
        <begin position="97"/>
        <end position="104"/>
    </location>
    <ligand>
        <name>ATP</name>
        <dbReference type="ChEBI" id="CHEBI:30616"/>
    </ligand>
</feature>
<evidence type="ECO:0000256" key="11">
    <source>
        <dbReference type="HAMAP-Rule" id="MF_01498"/>
    </source>
</evidence>
<keyword evidence="2 11" id="KW-0547">Nucleotide-binding</keyword>
<feature type="domain" description="RecA family profile 1" evidence="14">
    <location>
        <begin position="68"/>
        <end position="214"/>
    </location>
</feature>
<dbReference type="GO" id="GO:0008270">
    <property type="term" value="F:zinc ion binding"/>
    <property type="evidence" value="ECO:0007669"/>
    <property type="project" value="UniProtKB-KW"/>
</dbReference>
<dbReference type="GO" id="GO:0140664">
    <property type="term" value="F:ATP-dependent DNA damage sensor activity"/>
    <property type="evidence" value="ECO:0007669"/>
    <property type="project" value="InterPro"/>
</dbReference>
<dbReference type="Pfam" id="PF18073">
    <property type="entry name" value="Zn_ribbon_LapB"/>
    <property type="match status" value="1"/>
</dbReference>
<dbReference type="AlphaFoldDB" id="A0A2M8AGB5"/>
<evidence type="ECO:0000256" key="1">
    <source>
        <dbReference type="ARBA" id="ARBA00022723"/>
    </source>
</evidence>
<dbReference type="Pfam" id="PF13541">
    <property type="entry name" value="ChlI"/>
    <property type="match status" value="1"/>
</dbReference>
<keyword evidence="3 11" id="KW-0227">DNA damage</keyword>
<gene>
    <name evidence="11" type="primary">radA</name>
    <name evidence="15" type="ORF">CO116_01970</name>
</gene>
<evidence type="ECO:0000256" key="6">
    <source>
        <dbReference type="ARBA" id="ARBA00022833"/>
    </source>
</evidence>
<dbReference type="InterPro" id="IPR014721">
    <property type="entry name" value="Ribsml_uS5_D2-typ_fold_subgr"/>
</dbReference>
<dbReference type="SUPFAM" id="SSF54211">
    <property type="entry name" value="Ribosomal protein S5 domain 2-like"/>
    <property type="match status" value="1"/>
</dbReference>
<keyword evidence="10 11" id="KW-0234">DNA repair</keyword>
<evidence type="ECO:0000256" key="4">
    <source>
        <dbReference type="ARBA" id="ARBA00022771"/>
    </source>
</evidence>
<name>A0A2M8AGB5_9BACT</name>
<comment type="similarity">
    <text evidence="11 13">Belongs to the RecA family. RadA subfamily.</text>
</comment>
<dbReference type="InterPro" id="IPR004504">
    <property type="entry name" value="DNA_repair_RadA"/>
</dbReference>
<evidence type="ECO:0000256" key="3">
    <source>
        <dbReference type="ARBA" id="ARBA00022763"/>
    </source>
</evidence>
<evidence type="ECO:0000256" key="8">
    <source>
        <dbReference type="ARBA" id="ARBA00023016"/>
    </source>
</evidence>
<dbReference type="FunFam" id="3.40.50.300:FF:000050">
    <property type="entry name" value="DNA repair protein RadA"/>
    <property type="match status" value="1"/>
</dbReference>
<dbReference type="HAMAP" id="MF_01498">
    <property type="entry name" value="RadA_bact"/>
    <property type="match status" value="1"/>
</dbReference>
<dbReference type="Pfam" id="PF13481">
    <property type="entry name" value="AAA_25"/>
    <property type="match status" value="1"/>
</dbReference>
<dbReference type="SUPFAM" id="SSF52540">
    <property type="entry name" value="P-loop containing nucleoside triphosphate hydrolases"/>
    <property type="match status" value="1"/>
</dbReference>
<dbReference type="Gene3D" id="3.30.230.10">
    <property type="match status" value="1"/>
</dbReference>
<comment type="function">
    <text evidence="11">Plays a role in repairing double-strand DNA breaks, probably involving stabilizing or processing branched DNA or blocked replication forks.</text>
</comment>
<evidence type="ECO:0000256" key="7">
    <source>
        <dbReference type="ARBA" id="ARBA00022840"/>
    </source>
</evidence>
<dbReference type="GO" id="GO:0005524">
    <property type="term" value="F:ATP binding"/>
    <property type="evidence" value="ECO:0007669"/>
    <property type="project" value="UniProtKB-UniRule"/>
</dbReference>
<dbReference type="InterPro" id="IPR041166">
    <property type="entry name" value="Rubredoxin_2"/>
</dbReference>
<feature type="short sequence motif" description="RadA KNRFG motif" evidence="11">
    <location>
        <begin position="251"/>
        <end position="255"/>
    </location>
</feature>
<dbReference type="NCBIfam" id="TIGR00416">
    <property type="entry name" value="sms"/>
    <property type="match status" value="1"/>
</dbReference>
<dbReference type="InterPro" id="IPR003593">
    <property type="entry name" value="AAA+_ATPase"/>
</dbReference>
<evidence type="ECO:0000313" key="15">
    <source>
        <dbReference type="EMBL" id="PJB16658.1"/>
    </source>
</evidence>
<dbReference type="Proteomes" id="UP000230611">
    <property type="component" value="Unassembled WGS sequence"/>
</dbReference>
<dbReference type="SMART" id="SM00382">
    <property type="entry name" value="AAA"/>
    <property type="match status" value="1"/>
</dbReference>
<comment type="caution">
    <text evidence="15">The sequence shown here is derived from an EMBL/GenBank/DDBJ whole genome shotgun (WGS) entry which is preliminary data.</text>
</comment>
<dbReference type="GO" id="GO:0016787">
    <property type="term" value="F:hydrolase activity"/>
    <property type="evidence" value="ECO:0007669"/>
    <property type="project" value="UniProtKB-KW"/>
</dbReference>
<sequence>MPNKIQTIYVCSNCDAQFPKWSGRCLECGGWGTLQIQTIDQKTIDNKIAQVVPAEIIDLSEISELASQAARLKTGIDEIDRVLGNGLMAGSLVLLSGEPGIGKSTLVAQIAAKLNAPVIYASGEESARQIKHRFARLDINATKIKFLSETNVEKILAALRQEQPTLAIIDSIQTVYSAAVPSEAGSINQIRASTVNFLEIAKKNNLPIILIGHITKDGSIAGPKSLEHIVDTVIYLESETSQGYKILRATKNRFGSINELGILEMTDTGFREVLNPSGVFIIEQSQSVSGSVISSIIEGSRPFLVEVQALVSKTVFGYPQRKAAGFDLNRLQILIAVLTKRANINLTNQDVVLNIAGGLRVNDPSLDLAVCAAIASSLLNQTVDRKTIILGEVGLGGEVRPVSKIALRLAEAEKLGFTTAIIPDSDTKAKKIKLKKINNLKEVIKQLL</sequence>
<dbReference type="InterPro" id="IPR020568">
    <property type="entry name" value="Ribosomal_Su5_D2-typ_SF"/>
</dbReference>
<proteinExistence type="inferred from homology"/>
<dbReference type="PANTHER" id="PTHR32472:SF10">
    <property type="entry name" value="DNA REPAIR PROTEIN RADA-LIKE PROTEIN"/>
    <property type="match status" value="1"/>
</dbReference>